<dbReference type="GO" id="GO:0035556">
    <property type="term" value="P:intracellular signal transduction"/>
    <property type="evidence" value="ECO:0007669"/>
    <property type="project" value="InterPro"/>
</dbReference>
<organism evidence="2 3">
    <name type="scientific">Teladorsagia circumcincta</name>
    <name type="common">Brown stomach worm</name>
    <name type="synonym">Ostertagia circumcincta</name>
    <dbReference type="NCBI Taxonomy" id="45464"/>
    <lineage>
        <taxon>Eukaryota</taxon>
        <taxon>Metazoa</taxon>
        <taxon>Ecdysozoa</taxon>
        <taxon>Nematoda</taxon>
        <taxon>Chromadorea</taxon>
        <taxon>Rhabditida</taxon>
        <taxon>Rhabditina</taxon>
        <taxon>Rhabditomorpha</taxon>
        <taxon>Strongyloidea</taxon>
        <taxon>Trichostrongylidae</taxon>
        <taxon>Teladorsagia</taxon>
    </lineage>
</organism>
<dbReference type="Gene3D" id="3.10.20.230">
    <property type="entry name" value="Doublecortin domain"/>
    <property type="match status" value="1"/>
</dbReference>
<keyword evidence="3" id="KW-1185">Reference proteome</keyword>
<feature type="domain" description="Doublecortin" evidence="1">
    <location>
        <begin position="27"/>
        <end position="101"/>
    </location>
</feature>
<sequence length="125" mass="14580">MNSAERREYELDFTGPPPKILYDFHAIRIRVYKNGDERDPGKLITITRREYKHWFTELEHNGEYVAVERGPFIECSYGAYRVWTQTERAGGSLERLNKAGQDLWGEQNHSVSMANIRTTGEAKEK</sequence>
<proteinExistence type="predicted"/>
<dbReference type="SUPFAM" id="SSF89837">
    <property type="entry name" value="Doublecortin (DC)"/>
    <property type="match status" value="1"/>
</dbReference>
<dbReference type="EMBL" id="KZ345181">
    <property type="protein sequence ID" value="PIO75106.1"/>
    <property type="molecule type" value="Genomic_DNA"/>
</dbReference>
<name>A0A2G9UY84_TELCI</name>
<dbReference type="AlphaFoldDB" id="A0A2G9UY84"/>
<dbReference type="Proteomes" id="UP000230423">
    <property type="component" value="Unassembled WGS sequence"/>
</dbReference>
<feature type="non-terminal residue" evidence="2">
    <location>
        <position position="125"/>
    </location>
</feature>
<dbReference type="OrthoDB" id="1738954at2759"/>
<dbReference type="InterPro" id="IPR003533">
    <property type="entry name" value="Doublecortin_dom"/>
</dbReference>
<dbReference type="InterPro" id="IPR036572">
    <property type="entry name" value="Doublecortin_dom_sf"/>
</dbReference>
<dbReference type="PROSITE" id="PS50309">
    <property type="entry name" value="DC"/>
    <property type="match status" value="1"/>
</dbReference>
<reference evidence="2 3" key="1">
    <citation type="submission" date="2015-09" db="EMBL/GenBank/DDBJ databases">
        <title>Draft genome of the parasitic nematode Teladorsagia circumcincta isolate WARC Sus (inbred).</title>
        <authorList>
            <person name="Mitreva M."/>
        </authorList>
    </citation>
    <scope>NUCLEOTIDE SEQUENCE [LARGE SCALE GENOMIC DNA]</scope>
    <source>
        <strain evidence="2 3">S</strain>
    </source>
</reference>
<accession>A0A2G9UY84</accession>
<protein>
    <recommendedName>
        <fullName evidence="1">Doublecortin domain-containing protein</fullName>
    </recommendedName>
</protein>
<evidence type="ECO:0000259" key="1">
    <source>
        <dbReference type="PROSITE" id="PS50309"/>
    </source>
</evidence>
<evidence type="ECO:0000313" key="3">
    <source>
        <dbReference type="Proteomes" id="UP000230423"/>
    </source>
</evidence>
<gene>
    <name evidence="2" type="ORF">TELCIR_02871</name>
</gene>
<evidence type="ECO:0000313" key="2">
    <source>
        <dbReference type="EMBL" id="PIO75106.1"/>
    </source>
</evidence>